<evidence type="ECO:0000256" key="1">
    <source>
        <dbReference type="ARBA" id="ARBA00022729"/>
    </source>
</evidence>
<dbReference type="EC" id="3.2.1.18" evidence="4"/>
<comment type="caution">
    <text evidence="4">The sequence shown here is derived from an EMBL/GenBank/DDBJ whole genome shotgun (WGS) entry which is preliminary data.</text>
</comment>
<feature type="region of interest" description="Disordered" evidence="2">
    <location>
        <begin position="43"/>
        <end position="67"/>
    </location>
</feature>
<dbReference type="NCBIfam" id="TIGR01168">
    <property type="entry name" value="YSIRK_signal"/>
    <property type="match status" value="1"/>
</dbReference>
<evidence type="ECO:0000313" key="5">
    <source>
        <dbReference type="Proteomes" id="UP000070220"/>
    </source>
</evidence>
<dbReference type="GO" id="GO:0004308">
    <property type="term" value="F:exo-alpha-sialidase activity"/>
    <property type="evidence" value="ECO:0007669"/>
    <property type="project" value="UniProtKB-EC"/>
</dbReference>
<keyword evidence="4" id="KW-0378">Hydrolase</keyword>
<protein>
    <submittedName>
        <fullName evidence="4">Sialidase</fullName>
        <ecNumber evidence="4">3.2.1.18</ecNumber>
    </submittedName>
</protein>
<organism evidence="4 5">
    <name type="scientific">Streptococcus oralis</name>
    <dbReference type="NCBI Taxonomy" id="1303"/>
    <lineage>
        <taxon>Bacteria</taxon>
        <taxon>Bacillati</taxon>
        <taxon>Bacillota</taxon>
        <taxon>Bacilli</taxon>
        <taxon>Lactobacillales</taxon>
        <taxon>Streptococcaceae</taxon>
        <taxon>Streptococcus</taxon>
    </lineage>
</organism>
<dbReference type="InterPro" id="IPR005877">
    <property type="entry name" value="YSIRK_signal_dom"/>
</dbReference>
<feature type="domain" description="YSIRK Gram-positive signal peptide" evidence="3">
    <location>
        <begin position="7"/>
        <end position="32"/>
    </location>
</feature>
<keyword evidence="1" id="KW-0732">Signal</keyword>
<dbReference type="Pfam" id="PF04650">
    <property type="entry name" value="YSIRK_signal"/>
    <property type="match status" value="1"/>
</dbReference>
<dbReference type="PATRIC" id="fig|1303.83.peg.126"/>
<dbReference type="EMBL" id="LQRP01000002">
    <property type="protein sequence ID" value="KXU00740.1"/>
    <property type="molecule type" value="Genomic_DNA"/>
</dbReference>
<name>A0A139QDX1_STROR</name>
<proteinExistence type="predicted"/>
<dbReference type="AlphaFoldDB" id="A0A139QDX1"/>
<sequence>MNYKSLDRKQRYGIRKFAVGAASVVIGTVVFGANPVLAQEQANAAGANTETVEPGQGLSELPKEASSGDLAHLDKDLAGKLAAAQDNGVEVDQDHLKKMRVQNQKPHPLRKPLQKKQIRKRNQRIRVLFLVTITQEI</sequence>
<evidence type="ECO:0000259" key="3">
    <source>
        <dbReference type="Pfam" id="PF04650"/>
    </source>
</evidence>
<dbReference type="Proteomes" id="UP000070220">
    <property type="component" value="Unassembled WGS sequence"/>
</dbReference>
<keyword evidence="4" id="KW-0326">Glycosidase</keyword>
<accession>A0A139QDX1</accession>
<reference evidence="4 5" key="1">
    <citation type="submission" date="2016-01" db="EMBL/GenBank/DDBJ databases">
        <title>Highly variable Streptococcus oralis are common among viridans streptococci isolated from primates.</title>
        <authorList>
            <person name="Denapaite D."/>
            <person name="Rieger M."/>
            <person name="Koendgen S."/>
            <person name="Brueckner R."/>
            <person name="Ochigava I."/>
            <person name="Kappeler P."/>
            <person name="Maetz-Rensing K."/>
            <person name="Leendertz F."/>
            <person name="Hakenbeck R."/>
        </authorList>
    </citation>
    <scope>NUCLEOTIDE SEQUENCE [LARGE SCALE GENOMIC DNA]</scope>
    <source>
        <strain evidence="4 5">DD30</strain>
    </source>
</reference>
<evidence type="ECO:0000313" key="4">
    <source>
        <dbReference type="EMBL" id="KXU00740.1"/>
    </source>
</evidence>
<evidence type="ECO:0000256" key="2">
    <source>
        <dbReference type="SAM" id="MobiDB-lite"/>
    </source>
</evidence>
<gene>
    <name evidence="4" type="ORF">SORDD30_00122</name>
</gene>